<feature type="region of interest" description="Disordered" evidence="1">
    <location>
        <begin position="18"/>
        <end position="37"/>
    </location>
</feature>
<organism evidence="2 3">
    <name type="scientific">Halobium palmae</name>
    <dbReference type="NCBI Taxonomy" id="1776492"/>
    <lineage>
        <taxon>Archaea</taxon>
        <taxon>Methanobacteriati</taxon>
        <taxon>Methanobacteriota</taxon>
        <taxon>Stenosarchaea group</taxon>
        <taxon>Halobacteria</taxon>
        <taxon>Halobacteriales</taxon>
        <taxon>Haloferacaceae</taxon>
        <taxon>Halobium</taxon>
    </lineage>
</organism>
<protein>
    <submittedName>
        <fullName evidence="2">ROK family protein</fullName>
    </submittedName>
</protein>
<gene>
    <name evidence="2" type="ORF">ACFQE1_00940</name>
</gene>
<accession>A0ABD5RVM7</accession>
<evidence type="ECO:0000313" key="3">
    <source>
        <dbReference type="Proteomes" id="UP001596328"/>
    </source>
</evidence>
<dbReference type="Pfam" id="PF00480">
    <property type="entry name" value="ROK"/>
    <property type="match status" value="1"/>
</dbReference>
<dbReference type="PANTHER" id="PTHR18964:SF170">
    <property type="entry name" value="SUGAR KINASE"/>
    <property type="match status" value="1"/>
</dbReference>
<dbReference type="Gene3D" id="3.30.420.40">
    <property type="match status" value="2"/>
</dbReference>
<dbReference type="AlphaFoldDB" id="A0ABD5RVM7"/>
<dbReference type="Proteomes" id="UP001596328">
    <property type="component" value="Unassembled WGS sequence"/>
</dbReference>
<sequence>MSSLPTVAVVDIGSTTIRYGQGTRRGPKSVQSEPTQASALPSQLVAIVERITESAMGPIRHIAVSTTGLVDAERGVICEFDTADGETIHEIPIGPTLEESFGVPVSLENDCTTAALGEATFGAGSDFETVAHVTFGTGIGAGVVVDERPFRGEHGYAAEVGLIPVVADGELSSTGVRGAWEAYCSGRGIPAFARHLLSATDHPSKLRGQESITAQNVFAAAETSDEFAQACLDRVARYNAAGLGAVVNTYDPGIITLGGSVALKNAEWMLDGIRERVDEYTVAEPPTIQLTSLGSDTELYGAAAAFFGSQEQADPIDQFGTSSPPSSSR</sequence>
<evidence type="ECO:0000256" key="1">
    <source>
        <dbReference type="SAM" id="MobiDB-lite"/>
    </source>
</evidence>
<dbReference type="PANTHER" id="PTHR18964">
    <property type="entry name" value="ROK (REPRESSOR, ORF, KINASE) FAMILY"/>
    <property type="match status" value="1"/>
</dbReference>
<comment type="caution">
    <text evidence="2">The sequence shown here is derived from an EMBL/GenBank/DDBJ whole genome shotgun (WGS) entry which is preliminary data.</text>
</comment>
<dbReference type="InterPro" id="IPR000600">
    <property type="entry name" value="ROK"/>
</dbReference>
<evidence type="ECO:0000313" key="2">
    <source>
        <dbReference type="EMBL" id="MFC6722983.1"/>
    </source>
</evidence>
<dbReference type="SUPFAM" id="SSF53067">
    <property type="entry name" value="Actin-like ATPase domain"/>
    <property type="match status" value="1"/>
</dbReference>
<reference evidence="2 3" key="1">
    <citation type="journal article" date="2019" name="Int. J. Syst. Evol. Microbiol.">
        <title>The Global Catalogue of Microorganisms (GCM) 10K type strain sequencing project: providing services to taxonomists for standard genome sequencing and annotation.</title>
        <authorList>
            <consortium name="The Broad Institute Genomics Platform"/>
            <consortium name="The Broad Institute Genome Sequencing Center for Infectious Disease"/>
            <person name="Wu L."/>
            <person name="Ma J."/>
        </authorList>
    </citation>
    <scope>NUCLEOTIDE SEQUENCE [LARGE SCALE GENOMIC DNA]</scope>
    <source>
        <strain evidence="2 3">NBRC 111368</strain>
    </source>
</reference>
<dbReference type="EMBL" id="JBHSWU010000002">
    <property type="protein sequence ID" value="MFC6722983.1"/>
    <property type="molecule type" value="Genomic_DNA"/>
</dbReference>
<dbReference type="InterPro" id="IPR043129">
    <property type="entry name" value="ATPase_NBD"/>
</dbReference>
<keyword evidence="3" id="KW-1185">Reference proteome</keyword>
<name>A0ABD5RVM7_9EURY</name>
<proteinExistence type="predicted"/>